<dbReference type="AlphaFoldDB" id="A0A0U4EAX3"/>
<dbReference type="KEGG" id="lao:AOX59_03160"/>
<name>A0A0U4EAX3_9BACI</name>
<evidence type="ECO:0000256" key="1">
    <source>
        <dbReference type="SAM" id="Phobius"/>
    </source>
</evidence>
<keyword evidence="3" id="KW-1185">Reference proteome</keyword>
<reference evidence="2 3" key="1">
    <citation type="submission" date="2016-01" db="EMBL/GenBank/DDBJ databases">
        <title>Complete genome sequence of strain Lentibacillus amyloliquefaciens LAM0015T isolated from saline sediment.</title>
        <authorList>
            <person name="Wang J.-L."/>
            <person name="He M.-X."/>
        </authorList>
    </citation>
    <scope>NUCLEOTIDE SEQUENCE [LARGE SCALE GENOMIC DNA]</scope>
    <source>
        <strain evidence="2 3">LAM0015</strain>
    </source>
</reference>
<keyword evidence="1" id="KW-1133">Transmembrane helix</keyword>
<accession>A0A0U4EAX3</accession>
<dbReference type="Proteomes" id="UP000050331">
    <property type="component" value="Chromosome"/>
</dbReference>
<protein>
    <submittedName>
        <fullName evidence="2">Uncharacterized protein</fullName>
    </submittedName>
</protein>
<sequence>MQYNITFKYIINKILVFAGISLIILKISNVDRKPYQHILIIKGVNLLLLQCLTSDLEANIKIKNVHPEKVAIDF</sequence>
<proteinExistence type="predicted"/>
<keyword evidence="1" id="KW-0812">Transmembrane</keyword>
<keyword evidence="1" id="KW-0472">Membrane</keyword>
<organism evidence="2 3">
    <name type="scientific">Lentibacillus amyloliquefaciens</name>
    <dbReference type="NCBI Taxonomy" id="1472767"/>
    <lineage>
        <taxon>Bacteria</taxon>
        <taxon>Bacillati</taxon>
        <taxon>Bacillota</taxon>
        <taxon>Bacilli</taxon>
        <taxon>Bacillales</taxon>
        <taxon>Bacillaceae</taxon>
        <taxon>Lentibacillus</taxon>
    </lineage>
</organism>
<dbReference type="EMBL" id="CP013862">
    <property type="protein sequence ID" value="ALX47689.1"/>
    <property type="molecule type" value="Genomic_DNA"/>
</dbReference>
<evidence type="ECO:0000313" key="2">
    <source>
        <dbReference type="EMBL" id="ALX47689.1"/>
    </source>
</evidence>
<gene>
    <name evidence="2" type="ORF">AOX59_03160</name>
</gene>
<evidence type="ECO:0000313" key="3">
    <source>
        <dbReference type="Proteomes" id="UP000050331"/>
    </source>
</evidence>
<feature type="transmembrane region" description="Helical" evidence="1">
    <location>
        <begin position="6"/>
        <end position="25"/>
    </location>
</feature>